<evidence type="ECO:0000313" key="3">
    <source>
        <dbReference type="EMBL" id="KAF6833339.1"/>
    </source>
</evidence>
<sequence length="486" mass="56463">MTAQTFNQFSLLPGEIRDQIWDMAVRPHGTRGVHYFSLFECHPHPPLPDRFNRTIKKTIYCQPKIIGVPLPQDDASPHSWTEGNRSTYAIDGGLWTACKESRAAMQRRYDLDSWAEFYVTKRKICDGDGGGKQYFTVLPLYDLIYLQPWNSGLDFWNFVHRIPFVSPQFGFAGVRHIALKYDRSWTVDEVWQFHREWKRLGLDDSEEGQEKLSTSRWQLYKDLTGFLRDSLSFDSQIWLVDHRLRRESTVLDERDTEMVFGKYGGWKRQLLTFHGEDGRRYYTMPEGIESRYCDYDEDDDHHDSNKDFDDWIKDYNKWIADNVWGFIDAIEEVAALMEADEQRIDVDIDDAPTVRRLGIRCAKQTATRDGSKEGGQTKADVDGRQQQGRTAAGRGGQRGYEIPSLGSGLLNKSSFQFISKLLSHIQRKDESGSVRPEPFPKDNDFSFEFLSSLPEWDQGSVRDFLTNGPKQDDGKYTKRPQRKLPR</sequence>
<dbReference type="Pfam" id="PF20150">
    <property type="entry name" value="2EXR"/>
    <property type="match status" value="1"/>
</dbReference>
<proteinExistence type="predicted"/>
<protein>
    <recommendedName>
        <fullName evidence="2">2EXR domain-containing protein</fullName>
    </recommendedName>
</protein>
<evidence type="ECO:0000259" key="2">
    <source>
        <dbReference type="Pfam" id="PF20150"/>
    </source>
</evidence>
<dbReference type="InterPro" id="IPR045518">
    <property type="entry name" value="2EXR"/>
</dbReference>
<feature type="region of interest" description="Disordered" evidence="1">
    <location>
        <begin position="460"/>
        <end position="486"/>
    </location>
</feature>
<dbReference type="Proteomes" id="UP000639643">
    <property type="component" value="Unassembled WGS sequence"/>
</dbReference>
<feature type="region of interest" description="Disordered" evidence="1">
    <location>
        <begin position="364"/>
        <end position="400"/>
    </location>
</feature>
<accession>A0A8H6KKQ9</accession>
<keyword evidence="4" id="KW-1185">Reference proteome</keyword>
<comment type="caution">
    <text evidence="3">The sequence shown here is derived from an EMBL/GenBank/DDBJ whole genome shotgun (WGS) entry which is preliminary data.</text>
</comment>
<gene>
    <name evidence="3" type="ORF">CMUS01_06585</name>
</gene>
<feature type="compositionally biased region" description="Basic residues" evidence="1">
    <location>
        <begin position="477"/>
        <end position="486"/>
    </location>
</feature>
<reference evidence="3" key="1">
    <citation type="journal article" date="2020" name="Phytopathology">
        <title>Genome Sequence Resources of Colletotrichum truncatum, C. plurivorum, C. musicola, and C. sojae: Four Species Pathogenic to Soybean (Glycine max).</title>
        <authorList>
            <person name="Rogerio F."/>
            <person name="Boufleur T.R."/>
            <person name="Ciampi-Guillardi M."/>
            <person name="Sukno S.A."/>
            <person name="Thon M.R."/>
            <person name="Massola Junior N.S."/>
            <person name="Baroncelli R."/>
        </authorList>
    </citation>
    <scope>NUCLEOTIDE SEQUENCE</scope>
    <source>
        <strain evidence="3">LFN0074</strain>
    </source>
</reference>
<evidence type="ECO:0000313" key="4">
    <source>
        <dbReference type="Proteomes" id="UP000639643"/>
    </source>
</evidence>
<dbReference type="AlphaFoldDB" id="A0A8H6KKQ9"/>
<organism evidence="3 4">
    <name type="scientific">Colletotrichum musicola</name>
    <dbReference type="NCBI Taxonomy" id="2175873"/>
    <lineage>
        <taxon>Eukaryota</taxon>
        <taxon>Fungi</taxon>
        <taxon>Dikarya</taxon>
        <taxon>Ascomycota</taxon>
        <taxon>Pezizomycotina</taxon>
        <taxon>Sordariomycetes</taxon>
        <taxon>Hypocreomycetidae</taxon>
        <taxon>Glomerellales</taxon>
        <taxon>Glomerellaceae</taxon>
        <taxon>Colletotrichum</taxon>
        <taxon>Colletotrichum orchidearum species complex</taxon>
    </lineage>
</organism>
<dbReference type="OrthoDB" id="3596450at2759"/>
<name>A0A8H6KKQ9_9PEZI</name>
<dbReference type="EMBL" id="WIGM01000218">
    <property type="protein sequence ID" value="KAF6833339.1"/>
    <property type="molecule type" value="Genomic_DNA"/>
</dbReference>
<feature type="domain" description="2EXR" evidence="2">
    <location>
        <begin position="6"/>
        <end position="111"/>
    </location>
</feature>
<evidence type="ECO:0000256" key="1">
    <source>
        <dbReference type="SAM" id="MobiDB-lite"/>
    </source>
</evidence>